<feature type="signal peptide" evidence="3">
    <location>
        <begin position="1"/>
        <end position="27"/>
    </location>
</feature>
<feature type="domain" description="Wall-associated receptor kinase galacturonan-binding" evidence="4">
    <location>
        <begin position="39"/>
        <end position="103"/>
    </location>
</feature>
<keyword evidence="2 3" id="KW-0732">Signal</keyword>
<evidence type="ECO:0000313" key="5">
    <source>
        <dbReference type="EMBL" id="GMN52775.1"/>
    </source>
</evidence>
<evidence type="ECO:0000256" key="1">
    <source>
        <dbReference type="ARBA" id="ARBA00004167"/>
    </source>
</evidence>
<dbReference type="GO" id="GO:0016020">
    <property type="term" value="C:membrane"/>
    <property type="evidence" value="ECO:0007669"/>
    <property type="project" value="UniProtKB-SubCell"/>
</dbReference>
<dbReference type="EMBL" id="BTGU01000043">
    <property type="protein sequence ID" value="GMN52775.1"/>
    <property type="molecule type" value="Genomic_DNA"/>
</dbReference>
<keyword evidence="6" id="KW-1185">Reference proteome</keyword>
<organism evidence="5 6">
    <name type="scientific">Ficus carica</name>
    <name type="common">Common fig</name>
    <dbReference type="NCBI Taxonomy" id="3494"/>
    <lineage>
        <taxon>Eukaryota</taxon>
        <taxon>Viridiplantae</taxon>
        <taxon>Streptophyta</taxon>
        <taxon>Embryophyta</taxon>
        <taxon>Tracheophyta</taxon>
        <taxon>Spermatophyta</taxon>
        <taxon>Magnoliopsida</taxon>
        <taxon>eudicotyledons</taxon>
        <taxon>Gunneridae</taxon>
        <taxon>Pentapetalae</taxon>
        <taxon>rosids</taxon>
        <taxon>fabids</taxon>
        <taxon>Rosales</taxon>
        <taxon>Moraceae</taxon>
        <taxon>Ficeae</taxon>
        <taxon>Ficus</taxon>
    </lineage>
</organism>
<name>A0AA88AID4_FICCA</name>
<dbReference type="GO" id="GO:0030247">
    <property type="term" value="F:polysaccharide binding"/>
    <property type="evidence" value="ECO:0007669"/>
    <property type="project" value="InterPro"/>
</dbReference>
<comment type="caution">
    <text evidence="5">The sequence shown here is derived from an EMBL/GenBank/DDBJ whole genome shotgun (WGS) entry which is preliminary data.</text>
</comment>
<dbReference type="Pfam" id="PF13947">
    <property type="entry name" value="GUB_WAK_bind"/>
    <property type="match status" value="1"/>
</dbReference>
<comment type="subcellular location">
    <subcellularLocation>
        <location evidence="1">Membrane</location>
        <topology evidence="1">Single-pass membrane protein</topology>
    </subcellularLocation>
</comment>
<dbReference type="AlphaFoldDB" id="A0AA88AID4"/>
<gene>
    <name evidence="5" type="ORF">TIFTF001_021922</name>
</gene>
<sequence>MEAPRNTPLLVLIITIMLPRITSPSFAQDDYHNNSFPPSSCGNIHNISYPFRLDTDPFQFGSETPRWFYYVYELSCNNNLLVLKNNVVLQAINYDNYTIRVVDYNIHNNTHNCSAIPQFSYEYSGLETKIRFGHVGEQWRKEGEWRNVRHLTETVLFLSCEKPVQNSSYIPTAPCINSSILSQYSNYFAESRSQYSYMVYGTGFRLSDLEDSCLVYNQAFIKRDRNHKNITSYMDVYKEFVHGFELSWVQSFDQSGERLCYVDEDSNKVHCLSEPHRTRSVVIALDHAGLVGRLGKILHKAI</sequence>
<feature type="chain" id="PRO_5041643930" description="Wall-associated receptor kinase galacturonan-binding domain-containing protein" evidence="3">
    <location>
        <begin position="28"/>
        <end position="302"/>
    </location>
</feature>
<dbReference type="Proteomes" id="UP001187192">
    <property type="component" value="Unassembled WGS sequence"/>
</dbReference>
<dbReference type="PANTHER" id="PTHR33138:SF30">
    <property type="entry name" value="LEAF RUST 10 DISEASE-RESISTANCE LOCUS RECEPTOR-LIKE PROTEIN KINASE-LIKE 2.7"/>
    <property type="match status" value="1"/>
</dbReference>
<proteinExistence type="predicted"/>
<dbReference type="PANTHER" id="PTHR33138">
    <property type="entry name" value="OS01G0690200 PROTEIN"/>
    <property type="match status" value="1"/>
</dbReference>
<accession>A0AA88AID4</accession>
<evidence type="ECO:0000256" key="3">
    <source>
        <dbReference type="SAM" id="SignalP"/>
    </source>
</evidence>
<evidence type="ECO:0000313" key="6">
    <source>
        <dbReference type="Proteomes" id="UP001187192"/>
    </source>
</evidence>
<evidence type="ECO:0000259" key="4">
    <source>
        <dbReference type="Pfam" id="PF13947"/>
    </source>
</evidence>
<evidence type="ECO:0000256" key="2">
    <source>
        <dbReference type="ARBA" id="ARBA00022729"/>
    </source>
</evidence>
<protein>
    <recommendedName>
        <fullName evidence="4">Wall-associated receptor kinase galacturonan-binding domain-containing protein</fullName>
    </recommendedName>
</protein>
<dbReference type="InterPro" id="IPR025287">
    <property type="entry name" value="WAK_GUB"/>
</dbReference>
<reference evidence="5" key="1">
    <citation type="submission" date="2023-07" db="EMBL/GenBank/DDBJ databases">
        <title>draft genome sequence of fig (Ficus carica).</title>
        <authorList>
            <person name="Takahashi T."/>
            <person name="Nishimura K."/>
        </authorList>
    </citation>
    <scope>NUCLEOTIDE SEQUENCE</scope>
</reference>